<sequence length="91" mass="10640">MEFFPREEVVRLLVNDGDFLVRETVRNDTKQLVLSVCSQGYKHFIVHMTSDRKYRFEGPSFNTIQELIMHQYQSGQPVTLKSGAILRRPIP</sequence>
<accession>A0AAV4STW8</accession>
<dbReference type="SUPFAM" id="SSF55550">
    <property type="entry name" value="SH2 domain"/>
    <property type="match status" value="1"/>
</dbReference>
<dbReference type="InterPro" id="IPR036860">
    <property type="entry name" value="SH2_dom_sf"/>
</dbReference>
<evidence type="ECO:0000259" key="2">
    <source>
        <dbReference type="PROSITE" id="PS50001"/>
    </source>
</evidence>
<dbReference type="Proteomes" id="UP001054945">
    <property type="component" value="Unassembled WGS sequence"/>
</dbReference>
<dbReference type="SMART" id="SM00252">
    <property type="entry name" value="SH2"/>
    <property type="match status" value="1"/>
</dbReference>
<keyword evidence="3" id="KW-0418">Kinase</keyword>
<evidence type="ECO:0000313" key="3">
    <source>
        <dbReference type="EMBL" id="GIY37210.1"/>
    </source>
</evidence>
<feature type="domain" description="SH2" evidence="2">
    <location>
        <begin position="1"/>
        <end position="90"/>
    </location>
</feature>
<proteinExistence type="predicted"/>
<dbReference type="AlphaFoldDB" id="A0AAV4STW8"/>
<name>A0AAV4STW8_CAEEX</name>
<dbReference type="InterPro" id="IPR000980">
    <property type="entry name" value="SH2"/>
</dbReference>
<keyword evidence="1" id="KW-0727">SH2 domain</keyword>
<comment type="caution">
    <text evidence="3">The sequence shown here is derived from an EMBL/GenBank/DDBJ whole genome shotgun (WGS) entry which is preliminary data.</text>
</comment>
<dbReference type="Pfam" id="PF00017">
    <property type="entry name" value="SH2"/>
    <property type="match status" value="1"/>
</dbReference>
<protein>
    <submittedName>
        <fullName evidence="3">Tyrosine-protein kinase Fer</fullName>
    </submittedName>
</protein>
<evidence type="ECO:0000256" key="1">
    <source>
        <dbReference type="PROSITE-ProRule" id="PRU00191"/>
    </source>
</evidence>
<keyword evidence="3" id="KW-0808">Transferase</keyword>
<keyword evidence="4" id="KW-1185">Reference proteome</keyword>
<dbReference type="InterPro" id="IPR035849">
    <property type="entry name" value="Fes/Fps/Fer_SH2"/>
</dbReference>
<evidence type="ECO:0000313" key="4">
    <source>
        <dbReference type="Proteomes" id="UP001054945"/>
    </source>
</evidence>
<dbReference type="EMBL" id="BPLR01010142">
    <property type="protein sequence ID" value="GIY37210.1"/>
    <property type="molecule type" value="Genomic_DNA"/>
</dbReference>
<reference evidence="3 4" key="1">
    <citation type="submission" date="2021-06" db="EMBL/GenBank/DDBJ databases">
        <title>Caerostris extrusa draft genome.</title>
        <authorList>
            <person name="Kono N."/>
            <person name="Arakawa K."/>
        </authorList>
    </citation>
    <scope>NUCLEOTIDE SEQUENCE [LARGE SCALE GENOMIC DNA]</scope>
</reference>
<dbReference type="Gene3D" id="3.30.505.10">
    <property type="entry name" value="SH2 domain"/>
    <property type="match status" value="1"/>
</dbReference>
<dbReference type="GO" id="GO:0016301">
    <property type="term" value="F:kinase activity"/>
    <property type="evidence" value="ECO:0007669"/>
    <property type="project" value="UniProtKB-KW"/>
</dbReference>
<organism evidence="3 4">
    <name type="scientific">Caerostris extrusa</name>
    <name type="common">Bark spider</name>
    <name type="synonym">Caerostris bankana</name>
    <dbReference type="NCBI Taxonomy" id="172846"/>
    <lineage>
        <taxon>Eukaryota</taxon>
        <taxon>Metazoa</taxon>
        <taxon>Ecdysozoa</taxon>
        <taxon>Arthropoda</taxon>
        <taxon>Chelicerata</taxon>
        <taxon>Arachnida</taxon>
        <taxon>Araneae</taxon>
        <taxon>Araneomorphae</taxon>
        <taxon>Entelegynae</taxon>
        <taxon>Araneoidea</taxon>
        <taxon>Araneidae</taxon>
        <taxon>Caerostris</taxon>
    </lineage>
</organism>
<dbReference type="PROSITE" id="PS50001">
    <property type="entry name" value="SH2"/>
    <property type="match status" value="1"/>
</dbReference>
<gene>
    <name evidence="3" type="primary">FER</name>
    <name evidence="3" type="ORF">CEXT_815851</name>
</gene>
<dbReference type="CDD" id="cd10361">
    <property type="entry name" value="SH2_Fps_family"/>
    <property type="match status" value="1"/>
</dbReference>